<evidence type="ECO:0000259" key="6">
    <source>
        <dbReference type="PROSITE" id="PS50850"/>
    </source>
</evidence>
<dbReference type="InterPro" id="IPR005828">
    <property type="entry name" value="MFS_sugar_transport-like"/>
</dbReference>
<comment type="subcellular location">
    <subcellularLocation>
        <location evidence="1">Membrane</location>
        <topology evidence="1">Multi-pass membrane protein</topology>
    </subcellularLocation>
</comment>
<dbReference type="SUPFAM" id="SSF103473">
    <property type="entry name" value="MFS general substrate transporter"/>
    <property type="match status" value="1"/>
</dbReference>
<evidence type="ECO:0000313" key="8">
    <source>
        <dbReference type="Proteomes" id="UP001152320"/>
    </source>
</evidence>
<feature type="transmembrane region" description="Helical" evidence="5">
    <location>
        <begin position="185"/>
        <end position="204"/>
    </location>
</feature>
<gene>
    <name evidence="7" type="ORF">HOLleu_30861</name>
</gene>
<dbReference type="InterPro" id="IPR020846">
    <property type="entry name" value="MFS_dom"/>
</dbReference>
<keyword evidence="2 5" id="KW-0812">Transmembrane</keyword>
<keyword evidence="4 5" id="KW-0472">Membrane</keyword>
<evidence type="ECO:0000256" key="5">
    <source>
        <dbReference type="SAM" id="Phobius"/>
    </source>
</evidence>
<feature type="transmembrane region" description="Helical" evidence="5">
    <location>
        <begin position="216"/>
        <end position="233"/>
    </location>
</feature>
<feature type="transmembrane region" description="Helical" evidence="5">
    <location>
        <begin position="273"/>
        <end position="293"/>
    </location>
</feature>
<dbReference type="Gene3D" id="1.20.1250.20">
    <property type="entry name" value="MFS general substrate transporter like domains"/>
    <property type="match status" value="1"/>
</dbReference>
<feature type="transmembrane region" description="Helical" evidence="5">
    <location>
        <begin position="41"/>
        <end position="64"/>
    </location>
</feature>
<dbReference type="Proteomes" id="UP001152320">
    <property type="component" value="Chromosome 15"/>
</dbReference>
<feature type="transmembrane region" description="Helical" evidence="5">
    <location>
        <begin position="299"/>
        <end position="319"/>
    </location>
</feature>
<reference evidence="7" key="1">
    <citation type="submission" date="2021-10" db="EMBL/GenBank/DDBJ databases">
        <title>Tropical sea cucumber genome reveals ecological adaptation and Cuvierian tubules defense mechanism.</title>
        <authorList>
            <person name="Chen T."/>
        </authorList>
    </citation>
    <scope>NUCLEOTIDE SEQUENCE</scope>
    <source>
        <strain evidence="7">Nanhai2018</strain>
        <tissue evidence="7">Muscle</tissue>
    </source>
</reference>
<feature type="transmembrane region" description="Helical" evidence="5">
    <location>
        <begin position="152"/>
        <end position="173"/>
    </location>
</feature>
<keyword evidence="3 5" id="KW-1133">Transmembrane helix</keyword>
<feature type="transmembrane region" description="Helical" evidence="5">
    <location>
        <begin position="70"/>
        <end position="90"/>
    </location>
</feature>
<protein>
    <submittedName>
        <fullName evidence="7">Solute carrier family 22 member 13</fullName>
    </submittedName>
</protein>
<comment type="caution">
    <text evidence="7">The sequence shown here is derived from an EMBL/GenBank/DDBJ whole genome shotgun (WGS) entry which is preliminary data.</text>
</comment>
<proteinExistence type="predicted"/>
<evidence type="ECO:0000256" key="4">
    <source>
        <dbReference type="ARBA" id="ARBA00023136"/>
    </source>
</evidence>
<organism evidence="7 8">
    <name type="scientific">Holothuria leucospilota</name>
    <name type="common">Black long sea cucumber</name>
    <name type="synonym">Mertensiothuria leucospilota</name>
    <dbReference type="NCBI Taxonomy" id="206669"/>
    <lineage>
        <taxon>Eukaryota</taxon>
        <taxon>Metazoa</taxon>
        <taxon>Echinodermata</taxon>
        <taxon>Eleutherozoa</taxon>
        <taxon>Echinozoa</taxon>
        <taxon>Holothuroidea</taxon>
        <taxon>Aspidochirotacea</taxon>
        <taxon>Aspidochirotida</taxon>
        <taxon>Holothuriidae</taxon>
        <taxon>Holothuria</taxon>
    </lineage>
</organism>
<dbReference type="OrthoDB" id="6884957at2759"/>
<dbReference type="GO" id="GO:0022857">
    <property type="term" value="F:transmembrane transporter activity"/>
    <property type="evidence" value="ECO:0007669"/>
    <property type="project" value="InterPro"/>
</dbReference>
<feature type="domain" description="Major facilitator superfamily (MFS) profile" evidence="6">
    <location>
        <begin position="1"/>
        <end position="324"/>
    </location>
</feature>
<evidence type="ECO:0000256" key="2">
    <source>
        <dbReference type="ARBA" id="ARBA00022692"/>
    </source>
</evidence>
<evidence type="ECO:0000313" key="7">
    <source>
        <dbReference type="EMBL" id="KAJ8028579.1"/>
    </source>
</evidence>
<keyword evidence="8" id="KW-1185">Reference proteome</keyword>
<feature type="transmembrane region" description="Helical" evidence="5">
    <location>
        <begin position="239"/>
        <end position="261"/>
    </location>
</feature>
<evidence type="ECO:0000256" key="1">
    <source>
        <dbReference type="ARBA" id="ARBA00004141"/>
    </source>
</evidence>
<dbReference type="PANTHER" id="PTHR24064">
    <property type="entry name" value="SOLUTE CARRIER FAMILY 22 MEMBER"/>
    <property type="match status" value="1"/>
</dbReference>
<dbReference type="GO" id="GO:0016020">
    <property type="term" value="C:membrane"/>
    <property type="evidence" value="ECO:0007669"/>
    <property type="project" value="UniProtKB-SubCell"/>
</dbReference>
<sequence length="339" mass="37888">MSYEKNLNLEFQWKALQQILIFYLAVLFSVSELVSPSKRALVCNFTWVLFACGYFFLAFIAKLITNWRVLQLVIALVYVPVIVLSVIFIPESPRWLVSKRRLTDAEKILKKIANFNNKQMTGNIMKSLDEIEKTDTSEIKGSLKDFIRSRTGVLIVINLSFNWAVQSMLYYGLSLSTSTLGIDPHISFMVSGAIEIPAYILCMFVPNWYGRKTSTLVTMLMAGICCCLTPALPSGLGRALFAMSGKFFVTMSFSVVFIWSVEVVPTSLRSSGLGWFSTASRLGGILVPLLLILDEVWDSLPVVLFGTLAIVAGLLCLLLPETKGKPLPSTMEDIEKLYR</sequence>
<name>A0A9Q1BL97_HOLLE</name>
<dbReference type="Pfam" id="PF00083">
    <property type="entry name" value="Sugar_tr"/>
    <property type="match status" value="1"/>
</dbReference>
<dbReference type="AlphaFoldDB" id="A0A9Q1BL97"/>
<dbReference type="EMBL" id="JAIZAY010000015">
    <property type="protein sequence ID" value="KAJ8028579.1"/>
    <property type="molecule type" value="Genomic_DNA"/>
</dbReference>
<accession>A0A9Q1BL97</accession>
<dbReference type="PROSITE" id="PS50850">
    <property type="entry name" value="MFS"/>
    <property type="match status" value="1"/>
</dbReference>
<evidence type="ECO:0000256" key="3">
    <source>
        <dbReference type="ARBA" id="ARBA00022989"/>
    </source>
</evidence>
<dbReference type="InterPro" id="IPR036259">
    <property type="entry name" value="MFS_trans_sf"/>
</dbReference>
<feature type="transmembrane region" description="Helical" evidence="5">
    <location>
        <begin position="15"/>
        <end position="34"/>
    </location>
</feature>